<dbReference type="GO" id="GO:0008168">
    <property type="term" value="F:methyltransferase activity"/>
    <property type="evidence" value="ECO:0007669"/>
    <property type="project" value="UniProtKB-KW"/>
</dbReference>
<protein>
    <submittedName>
        <fullName evidence="1">Methyltransferase type 12</fullName>
    </submittedName>
</protein>
<dbReference type="CDD" id="cd02440">
    <property type="entry name" value="AdoMet_MTases"/>
    <property type="match status" value="1"/>
</dbReference>
<dbReference type="Gene3D" id="3.40.50.150">
    <property type="entry name" value="Vaccinia Virus protein VP39"/>
    <property type="match status" value="1"/>
</dbReference>
<dbReference type="AlphaFoldDB" id="F0SD27"/>
<dbReference type="Pfam" id="PF13489">
    <property type="entry name" value="Methyltransf_23"/>
    <property type="match status" value="1"/>
</dbReference>
<gene>
    <name evidence="1" type="ordered locus">Pedsa_1216</name>
</gene>
<sequence>MPQNINDSYYMDDENIVSFYDEFVEKQRKTAINERIFRLYKRMLKLGLKSGSNVLELGCGIGAMTFLLSKTIKDGKIEAIDISGRSVAFSRDRIKNANVVFYEHDVVNYMSYIKDIDFITLFDVIEHIPIEKHNELFYNISLSCNNKTKILINIPNPECVEYDIKNNPEALQIIDQPVPLQFILKNLENNGLTLSYFETYSIWAENDYQFFVVKKKTDFNEILLKKNLFKRIIDKLNTVLIKIKYNYN</sequence>
<dbReference type="GO" id="GO:0032259">
    <property type="term" value="P:methylation"/>
    <property type="evidence" value="ECO:0007669"/>
    <property type="project" value="UniProtKB-KW"/>
</dbReference>
<dbReference type="EMBL" id="CP002545">
    <property type="protein sequence ID" value="ADY51784.1"/>
    <property type="molecule type" value="Genomic_DNA"/>
</dbReference>
<reference evidence="1 2" key="1">
    <citation type="journal article" date="2011" name="Stand. Genomic Sci.">
        <title>Complete genome sequence of the gliding, heparinolytic Pedobacter saltans type strain (113).</title>
        <authorList>
            <person name="Liolios K."/>
            <person name="Sikorski J."/>
            <person name="Lu M."/>
            <person name="Nolan M."/>
            <person name="Lapidus A."/>
            <person name="Lucas S."/>
            <person name="Hammon N."/>
            <person name="Deshpande S."/>
            <person name="Cheng J.F."/>
            <person name="Tapia R."/>
            <person name="Han C."/>
            <person name="Goodwin L."/>
            <person name="Pitluck S."/>
            <person name="Huntemann M."/>
            <person name="Ivanova N."/>
            <person name="Pagani I."/>
            <person name="Mavromatis K."/>
            <person name="Ovchinikova G."/>
            <person name="Pati A."/>
            <person name="Chen A."/>
            <person name="Palaniappan K."/>
            <person name="Land M."/>
            <person name="Hauser L."/>
            <person name="Brambilla E.M."/>
            <person name="Kotsyurbenko O."/>
            <person name="Rohde M."/>
            <person name="Tindall B.J."/>
            <person name="Abt B."/>
            <person name="Goker M."/>
            <person name="Detter J.C."/>
            <person name="Woyke T."/>
            <person name="Bristow J."/>
            <person name="Eisen J.A."/>
            <person name="Markowitz V."/>
            <person name="Hugenholtz P."/>
            <person name="Klenk H.P."/>
            <person name="Kyrpides N.C."/>
        </authorList>
    </citation>
    <scope>NUCLEOTIDE SEQUENCE [LARGE SCALE GENOMIC DNA]</scope>
    <source>
        <strain evidence="2">ATCC 51119 / DSM 12145 / JCM 21818 / LMG 10337 / NBRC 100064 / NCIMB 13643</strain>
    </source>
</reference>
<accession>F0SD27</accession>
<name>F0SD27_PSESL</name>
<dbReference type="eggNOG" id="COG2230">
    <property type="taxonomic scope" value="Bacteria"/>
</dbReference>
<dbReference type="SUPFAM" id="SSF53335">
    <property type="entry name" value="S-adenosyl-L-methionine-dependent methyltransferases"/>
    <property type="match status" value="1"/>
</dbReference>
<dbReference type="HOGENOM" id="CLU_1173619_0_0_10"/>
<reference evidence="2" key="2">
    <citation type="submission" date="2011-02" db="EMBL/GenBank/DDBJ databases">
        <title>The complete genome of Pedobacter saltans DSM 12145.</title>
        <authorList>
            <consortium name="US DOE Joint Genome Institute (JGI-PGF)"/>
            <person name="Lucas S."/>
            <person name="Copeland A."/>
            <person name="Lapidus A."/>
            <person name="Bruce D."/>
            <person name="Goodwin L."/>
            <person name="Pitluck S."/>
            <person name="Kyrpides N."/>
            <person name="Mavromatis K."/>
            <person name="Pagani I."/>
            <person name="Ivanova N."/>
            <person name="Ovchinnikova G."/>
            <person name="Lu M."/>
            <person name="Detter J.C."/>
            <person name="Han C."/>
            <person name="Land M."/>
            <person name="Hauser L."/>
            <person name="Markowitz V."/>
            <person name="Cheng J.-F."/>
            <person name="Hugenholtz P."/>
            <person name="Woyke T."/>
            <person name="Wu D."/>
            <person name="Tindall B."/>
            <person name="Pomrenke H.G."/>
            <person name="Brambilla E."/>
            <person name="Klenk H.-P."/>
            <person name="Eisen J.A."/>
        </authorList>
    </citation>
    <scope>NUCLEOTIDE SEQUENCE [LARGE SCALE GENOMIC DNA]</scope>
    <source>
        <strain evidence="2">ATCC 51119 / DSM 12145 / JCM 21818 / LMG 10337 / NBRC 100064 / NCIMB 13643</strain>
    </source>
</reference>
<dbReference type="KEGG" id="psn:Pedsa_1216"/>
<keyword evidence="1" id="KW-0489">Methyltransferase</keyword>
<organism evidence="1 2">
    <name type="scientific">Pseudopedobacter saltans (strain ATCC 51119 / DSM 12145 / JCM 21818 / CCUG 39354 / LMG 10337 / NBRC 100064 / NCIMB 13643)</name>
    <name type="common">Pedobacter saltans</name>
    <dbReference type="NCBI Taxonomy" id="762903"/>
    <lineage>
        <taxon>Bacteria</taxon>
        <taxon>Pseudomonadati</taxon>
        <taxon>Bacteroidota</taxon>
        <taxon>Sphingobacteriia</taxon>
        <taxon>Sphingobacteriales</taxon>
        <taxon>Sphingobacteriaceae</taxon>
        <taxon>Pseudopedobacter</taxon>
    </lineage>
</organism>
<dbReference type="PANTHER" id="PTHR43861">
    <property type="entry name" value="TRANS-ACONITATE 2-METHYLTRANSFERASE-RELATED"/>
    <property type="match status" value="1"/>
</dbReference>
<proteinExistence type="predicted"/>
<dbReference type="InterPro" id="IPR029063">
    <property type="entry name" value="SAM-dependent_MTases_sf"/>
</dbReference>
<evidence type="ECO:0000313" key="2">
    <source>
        <dbReference type="Proteomes" id="UP000000310"/>
    </source>
</evidence>
<keyword evidence="1" id="KW-0808">Transferase</keyword>
<keyword evidence="2" id="KW-1185">Reference proteome</keyword>
<dbReference type="Proteomes" id="UP000000310">
    <property type="component" value="Chromosome"/>
</dbReference>
<evidence type="ECO:0000313" key="1">
    <source>
        <dbReference type="EMBL" id="ADY51784.1"/>
    </source>
</evidence>
<dbReference type="STRING" id="762903.Pedsa_1216"/>